<name>A0A9D2G6D4_9FIRM</name>
<feature type="transmembrane region" description="Helical" evidence="9">
    <location>
        <begin position="77"/>
        <end position="99"/>
    </location>
</feature>
<dbReference type="PROSITE" id="PS50929">
    <property type="entry name" value="ABC_TM1F"/>
    <property type="match status" value="1"/>
</dbReference>
<comment type="caution">
    <text evidence="12">The sequence shown here is derived from an EMBL/GenBank/DDBJ whole genome shotgun (WGS) entry which is preliminary data.</text>
</comment>
<dbReference type="InterPro" id="IPR003593">
    <property type="entry name" value="AAA+_ATPase"/>
</dbReference>
<evidence type="ECO:0000256" key="7">
    <source>
        <dbReference type="ARBA" id="ARBA00022989"/>
    </source>
</evidence>
<dbReference type="Pfam" id="PF00005">
    <property type="entry name" value="ABC_tran"/>
    <property type="match status" value="1"/>
</dbReference>
<keyword evidence="4 9" id="KW-0812">Transmembrane</keyword>
<evidence type="ECO:0000256" key="2">
    <source>
        <dbReference type="ARBA" id="ARBA00022448"/>
    </source>
</evidence>
<dbReference type="Gene3D" id="3.40.50.300">
    <property type="entry name" value="P-loop containing nucleotide triphosphate hydrolases"/>
    <property type="match status" value="1"/>
</dbReference>
<evidence type="ECO:0000256" key="6">
    <source>
        <dbReference type="ARBA" id="ARBA00022840"/>
    </source>
</evidence>
<evidence type="ECO:0000256" key="3">
    <source>
        <dbReference type="ARBA" id="ARBA00022475"/>
    </source>
</evidence>
<dbReference type="Gene3D" id="1.20.1560.10">
    <property type="entry name" value="ABC transporter type 1, transmembrane domain"/>
    <property type="match status" value="1"/>
</dbReference>
<feature type="domain" description="ABC transporter" evidence="10">
    <location>
        <begin position="405"/>
        <end position="639"/>
    </location>
</feature>
<dbReference type="GO" id="GO:0005886">
    <property type="term" value="C:plasma membrane"/>
    <property type="evidence" value="ECO:0007669"/>
    <property type="project" value="UniProtKB-SubCell"/>
</dbReference>
<keyword evidence="3" id="KW-1003">Cell membrane</keyword>
<dbReference type="PROSITE" id="PS00211">
    <property type="entry name" value="ABC_TRANSPORTER_1"/>
    <property type="match status" value="1"/>
</dbReference>
<evidence type="ECO:0000256" key="9">
    <source>
        <dbReference type="SAM" id="Phobius"/>
    </source>
</evidence>
<evidence type="ECO:0000259" key="10">
    <source>
        <dbReference type="PROSITE" id="PS50893"/>
    </source>
</evidence>
<evidence type="ECO:0000256" key="8">
    <source>
        <dbReference type="ARBA" id="ARBA00023136"/>
    </source>
</evidence>
<keyword evidence="8 9" id="KW-0472">Membrane</keyword>
<dbReference type="FunFam" id="3.40.50.300:FF:000287">
    <property type="entry name" value="Multidrug ABC transporter ATP-binding protein"/>
    <property type="match status" value="1"/>
</dbReference>
<feature type="transmembrane region" description="Helical" evidence="9">
    <location>
        <begin position="34"/>
        <end position="57"/>
    </location>
</feature>
<dbReference type="Proteomes" id="UP000824102">
    <property type="component" value="Unassembled WGS sequence"/>
</dbReference>
<evidence type="ECO:0000313" key="13">
    <source>
        <dbReference type="Proteomes" id="UP000824102"/>
    </source>
</evidence>
<dbReference type="InterPro" id="IPR017871">
    <property type="entry name" value="ABC_transporter-like_CS"/>
</dbReference>
<feature type="transmembrane region" description="Helical" evidence="9">
    <location>
        <begin position="182"/>
        <end position="199"/>
    </location>
</feature>
<sequence>MAKGGRAPVRLDANSKKIFSRLMRYLFVDHKGKFLFACVLIVVSALASVGGSMFLGIFVDQYISPLIGQADPDWSGFVGALCAMGGIYLAGVVCNYTYFRIMVVVAQGTMKRLRNEMFSHMQTLPLKFFDTHTHGTLMSRYTNDTDVLRQMLSQTIPQLINSTVTIVGTFCMMVFYSATLTLVAMIFVVGMFLFTQKLAKRSGGYFLQQQRALASVNGYIEEMMSGQRVVKVFNHEEKAKATFRTLNEDLRVNATKANVLTNVIGPISNNIGYIQYIIVAFAAAFLVMEGNWYALSIYGFTQGLGGALTLGAIVSFLNFVRSFNMPIQQVTQQFNAIVQAFAGAERIFEMLDAVPEDEGGDVTLVKVTRTGENWYEEREDGDLWAWKVPDGSPAGHHFVLLKGDIRFYGVTFGYEEGKTVLHDISLYAKPGQKIAFVGSTGAGKTTITNLINRFYDIQSGTITYDGINIRDIRKSDLRHSLGTVLQDTHLFTGTVMENIRYVRMTATDEECIGAAKLAGADSFIRHLPDGYNTMLTSDGANLSQGQRQLLSIARAMVSDCPVIILDEATSSIDTRTEALIEKGMDKLMEGRTVFVIAHRLSTVRNSHAIMVLEHGRIIERGNHEQLMAEKGKYYQLYTGKFELE</sequence>
<accession>A0A9D2G6D4</accession>
<dbReference type="GO" id="GO:0016887">
    <property type="term" value="F:ATP hydrolysis activity"/>
    <property type="evidence" value="ECO:0007669"/>
    <property type="project" value="InterPro"/>
</dbReference>
<protein>
    <submittedName>
        <fullName evidence="12">ABC transporter ATP-binding protein/permease</fullName>
    </submittedName>
</protein>
<dbReference type="AlphaFoldDB" id="A0A9D2G6D4"/>
<dbReference type="CDD" id="cd03254">
    <property type="entry name" value="ABCC_Glucan_exporter_like"/>
    <property type="match status" value="1"/>
</dbReference>
<evidence type="ECO:0000256" key="4">
    <source>
        <dbReference type="ARBA" id="ARBA00022692"/>
    </source>
</evidence>
<feature type="transmembrane region" description="Helical" evidence="9">
    <location>
        <begin position="273"/>
        <end position="294"/>
    </location>
</feature>
<dbReference type="GO" id="GO:0005524">
    <property type="term" value="F:ATP binding"/>
    <property type="evidence" value="ECO:0007669"/>
    <property type="project" value="UniProtKB-KW"/>
</dbReference>
<reference evidence="12" key="1">
    <citation type="journal article" date="2021" name="PeerJ">
        <title>Extensive microbial diversity within the chicken gut microbiome revealed by metagenomics and culture.</title>
        <authorList>
            <person name="Gilroy R."/>
            <person name="Ravi A."/>
            <person name="Getino M."/>
            <person name="Pursley I."/>
            <person name="Horton D.L."/>
            <person name="Alikhan N.F."/>
            <person name="Baker D."/>
            <person name="Gharbi K."/>
            <person name="Hall N."/>
            <person name="Watson M."/>
            <person name="Adriaenssens E.M."/>
            <person name="Foster-Nyarko E."/>
            <person name="Jarju S."/>
            <person name="Secka A."/>
            <person name="Antonio M."/>
            <person name="Oren A."/>
            <person name="Chaudhuri R.R."/>
            <person name="La Ragione R."/>
            <person name="Hildebrand F."/>
            <person name="Pallen M.J."/>
        </authorList>
    </citation>
    <scope>NUCLEOTIDE SEQUENCE</scope>
    <source>
        <strain evidence="12">ChiW7-2402</strain>
    </source>
</reference>
<evidence type="ECO:0000256" key="1">
    <source>
        <dbReference type="ARBA" id="ARBA00004651"/>
    </source>
</evidence>
<dbReference type="FunFam" id="1.20.1560.10:FF:000011">
    <property type="entry name" value="Multidrug ABC transporter ATP-binding protein"/>
    <property type="match status" value="1"/>
</dbReference>
<dbReference type="EMBL" id="DXBB01000112">
    <property type="protein sequence ID" value="HIZ73458.1"/>
    <property type="molecule type" value="Genomic_DNA"/>
</dbReference>
<organism evidence="12 13">
    <name type="scientific">Candidatus Gallimonas intestinavium</name>
    <dbReference type="NCBI Taxonomy" id="2838603"/>
    <lineage>
        <taxon>Bacteria</taxon>
        <taxon>Bacillati</taxon>
        <taxon>Bacillota</taxon>
        <taxon>Clostridia</taxon>
        <taxon>Candidatus Gallimonas</taxon>
    </lineage>
</organism>
<gene>
    <name evidence="12" type="ORF">H9964_07740</name>
</gene>
<reference evidence="12" key="2">
    <citation type="submission" date="2021-04" db="EMBL/GenBank/DDBJ databases">
        <authorList>
            <person name="Gilroy R."/>
        </authorList>
    </citation>
    <scope>NUCLEOTIDE SEQUENCE</scope>
    <source>
        <strain evidence="12">ChiW7-2402</strain>
    </source>
</reference>
<comment type="subcellular location">
    <subcellularLocation>
        <location evidence="1">Cell membrane</location>
        <topology evidence="1">Multi-pass membrane protein</topology>
    </subcellularLocation>
</comment>
<evidence type="ECO:0000313" key="12">
    <source>
        <dbReference type="EMBL" id="HIZ73458.1"/>
    </source>
</evidence>
<dbReference type="InterPro" id="IPR039421">
    <property type="entry name" value="Type_1_exporter"/>
</dbReference>
<dbReference type="SUPFAM" id="SSF90123">
    <property type="entry name" value="ABC transporter transmembrane region"/>
    <property type="match status" value="1"/>
</dbReference>
<feature type="domain" description="ABC transmembrane type-1" evidence="11">
    <location>
        <begin position="35"/>
        <end position="339"/>
    </location>
</feature>
<dbReference type="GO" id="GO:0015421">
    <property type="term" value="F:ABC-type oligopeptide transporter activity"/>
    <property type="evidence" value="ECO:0007669"/>
    <property type="project" value="TreeGrafter"/>
</dbReference>
<dbReference type="CDD" id="cd18547">
    <property type="entry name" value="ABC_6TM_Tm288_like"/>
    <property type="match status" value="1"/>
</dbReference>
<keyword evidence="2" id="KW-0813">Transport</keyword>
<dbReference type="InterPro" id="IPR011527">
    <property type="entry name" value="ABC1_TM_dom"/>
</dbReference>
<dbReference type="InterPro" id="IPR003439">
    <property type="entry name" value="ABC_transporter-like_ATP-bd"/>
</dbReference>
<evidence type="ECO:0000259" key="11">
    <source>
        <dbReference type="PROSITE" id="PS50929"/>
    </source>
</evidence>
<proteinExistence type="predicted"/>
<evidence type="ECO:0000256" key="5">
    <source>
        <dbReference type="ARBA" id="ARBA00022741"/>
    </source>
</evidence>
<feature type="transmembrane region" description="Helical" evidence="9">
    <location>
        <begin position="300"/>
        <end position="320"/>
    </location>
</feature>
<keyword evidence="6 12" id="KW-0067">ATP-binding</keyword>
<keyword evidence="5" id="KW-0547">Nucleotide-binding</keyword>
<keyword evidence="7 9" id="KW-1133">Transmembrane helix</keyword>
<dbReference type="PANTHER" id="PTHR43394">
    <property type="entry name" value="ATP-DEPENDENT PERMEASE MDL1, MITOCHONDRIAL"/>
    <property type="match status" value="1"/>
</dbReference>
<dbReference type="SMART" id="SM00382">
    <property type="entry name" value="AAA"/>
    <property type="match status" value="1"/>
</dbReference>
<dbReference type="PROSITE" id="PS50893">
    <property type="entry name" value="ABC_TRANSPORTER_2"/>
    <property type="match status" value="1"/>
</dbReference>
<dbReference type="InterPro" id="IPR036640">
    <property type="entry name" value="ABC1_TM_sf"/>
</dbReference>
<dbReference type="PANTHER" id="PTHR43394:SF1">
    <property type="entry name" value="ATP-BINDING CASSETTE SUB-FAMILY B MEMBER 10, MITOCHONDRIAL"/>
    <property type="match status" value="1"/>
</dbReference>
<dbReference type="Pfam" id="PF00664">
    <property type="entry name" value="ABC_membrane"/>
    <property type="match status" value="1"/>
</dbReference>
<dbReference type="InterPro" id="IPR027417">
    <property type="entry name" value="P-loop_NTPase"/>
</dbReference>
<dbReference type="SUPFAM" id="SSF52540">
    <property type="entry name" value="P-loop containing nucleoside triphosphate hydrolases"/>
    <property type="match status" value="1"/>
</dbReference>